<name>A0ABV2KT08_9BACI</name>
<dbReference type="PROSITE" id="PS51755">
    <property type="entry name" value="OMPR_PHOB"/>
    <property type="match status" value="1"/>
</dbReference>
<dbReference type="InterPro" id="IPR011006">
    <property type="entry name" value="CheY-like_superfamily"/>
</dbReference>
<dbReference type="CDD" id="cd00383">
    <property type="entry name" value="trans_reg_C"/>
    <property type="match status" value="1"/>
</dbReference>
<evidence type="ECO:0000256" key="1">
    <source>
        <dbReference type="ARBA" id="ARBA00022553"/>
    </source>
</evidence>
<dbReference type="PANTHER" id="PTHR48111">
    <property type="entry name" value="REGULATOR OF RPOS"/>
    <property type="match status" value="1"/>
</dbReference>
<proteinExistence type="predicted"/>
<evidence type="ECO:0000256" key="6">
    <source>
        <dbReference type="PROSITE-ProRule" id="PRU00169"/>
    </source>
</evidence>
<dbReference type="CDD" id="cd17574">
    <property type="entry name" value="REC_OmpR"/>
    <property type="match status" value="1"/>
</dbReference>
<reference evidence="10 11" key="1">
    <citation type="submission" date="2024-06" db="EMBL/GenBank/DDBJ databases">
        <title>Genomic Encyclopedia of Type Strains, Phase IV (KMG-IV): sequencing the most valuable type-strain genomes for metagenomic binning, comparative biology and taxonomic classification.</title>
        <authorList>
            <person name="Goeker M."/>
        </authorList>
    </citation>
    <scope>NUCLEOTIDE SEQUENCE [LARGE SCALE GENOMIC DNA]</scope>
    <source>
        <strain evidence="10 11">DSM 23520</strain>
    </source>
</reference>
<dbReference type="InterPro" id="IPR001789">
    <property type="entry name" value="Sig_transdc_resp-reg_receiver"/>
</dbReference>
<dbReference type="RefSeq" id="WP_354219333.1">
    <property type="nucleotide sequence ID" value="NZ_JBEPMX010000003.1"/>
</dbReference>
<feature type="domain" description="OmpR/PhoB-type" evidence="9">
    <location>
        <begin position="122"/>
        <end position="222"/>
    </location>
</feature>
<evidence type="ECO:0000256" key="3">
    <source>
        <dbReference type="ARBA" id="ARBA00023015"/>
    </source>
</evidence>
<keyword evidence="2" id="KW-0902">Two-component regulatory system</keyword>
<dbReference type="PANTHER" id="PTHR48111:SF73">
    <property type="entry name" value="ALKALINE PHOSPHATASE SYNTHESIS TRANSCRIPTIONAL REGULATORY PROTEIN PHOP"/>
    <property type="match status" value="1"/>
</dbReference>
<dbReference type="EMBL" id="JBEPMX010000003">
    <property type="protein sequence ID" value="MET3682718.1"/>
    <property type="molecule type" value="Genomic_DNA"/>
</dbReference>
<evidence type="ECO:0000256" key="2">
    <source>
        <dbReference type="ARBA" id="ARBA00023012"/>
    </source>
</evidence>
<keyword evidence="11" id="KW-1185">Reference proteome</keyword>
<dbReference type="Proteomes" id="UP001549167">
    <property type="component" value="Unassembled WGS sequence"/>
</dbReference>
<keyword evidence="5" id="KW-0804">Transcription</keyword>
<dbReference type="Gene3D" id="3.40.50.2300">
    <property type="match status" value="1"/>
</dbReference>
<evidence type="ECO:0000313" key="10">
    <source>
        <dbReference type="EMBL" id="MET3682718.1"/>
    </source>
</evidence>
<evidence type="ECO:0000256" key="4">
    <source>
        <dbReference type="ARBA" id="ARBA00023125"/>
    </source>
</evidence>
<evidence type="ECO:0000259" key="9">
    <source>
        <dbReference type="PROSITE" id="PS51755"/>
    </source>
</evidence>
<keyword evidence="3" id="KW-0805">Transcription regulation</keyword>
<dbReference type="InterPro" id="IPR036388">
    <property type="entry name" value="WH-like_DNA-bd_sf"/>
</dbReference>
<dbReference type="SUPFAM" id="SSF52172">
    <property type="entry name" value="CheY-like"/>
    <property type="match status" value="1"/>
</dbReference>
<dbReference type="Gene3D" id="1.10.10.10">
    <property type="entry name" value="Winged helix-like DNA-binding domain superfamily/Winged helix DNA-binding domain"/>
    <property type="match status" value="1"/>
</dbReference>
<dbReference type="GO" id="GO:0003677">
    <property type="term" value="F:DNA binding"/>
    <property type="evidence" value="ECO:0007669"/>
    <property type="project" value="UniProtKB-KW"/>
</dbReference>
<feature type="DNA-binding region" description="OmpR/PhoB-type" evidence="7">
    <location>
        <begin position="122"/>
        <end position="222"/>
    </location>
</feature>
<keyword evidence="4 7" id="KW-0238">DNA-binding</keyword>
<accession>A0ABV2KT08</accession>
<evidence type="ECO:0000256" key="5">
    <source>
        <dbReference type="ARBA" id="ARBA00023163"/>
    </source>
</evidence>
<feature type="modified residue" description="4-aspartylphosphate" evidence="6">
    <location>
        <position position="52"/>
    </location>
</feature>
<sequence>MKRVLIVDDEQRMLDLIEVYLQTYEYTCFKALNGSEALNYLDEESIDIILLDVMMPDISGFDLSQRIRTISDIPIIMLTARDEQEDILKGFDVGADDYITKPFNDLELVARMEALLKRTQPQNVLKMNGLVWNHETYELSYKGEIIKLTRKEFEMIGLLLKHPNQVFERERLIDLIWGFNSDVEGRTIDSHVRNIRDKIRQTDFPVDQHLKTVWGVGYKWER</sequence>
<dbReference type="Pfam" id="PF00072">
    <property type="entry name" value="Response_reg"/>
    <property type="match status" value="1"/>
</dbReference>
<gene>
    <name evidence="10" type="ORF">ABID56_000808</name>
</gene>
<dbReference type="PROSITE" id="PS50110">
    <property type="entry name" value="RESPONSE_REGULATORY"/>
    <property type="match status" value="1"/>
</dbReference>
<organism evidence="10 11">
    <name type="scientific">Alkalibacillus flavidus</name>
    <dbReference type="NCBI Taxonomy" id="546021"/>
    <lineage>
        <taxon>Bacteria</taxon>
        <taxon>Bacillati</taxon>
        <taxon>Bacillota</taxon>
        <taxon>Bacilli</taxon>
        <taxon>Bacillales</taxon>
        <taxon>Bacillaceae</taxon>
        <taxon>Alkalibacillus</taxon>
    </lineage>
</organism>
<dbReference type="InterPro" id="IPR039420">
    <property type="entry name" value="WalR-like"/>
</dbReference>
<evidence type="ECO:0000313" key="11">
    <source>
        <dbReference type="Proteomes" id="UP001549167"/>
    </source>
</evidence>
<evidence type="ECO:0000259" key="8">
    <source>
        <dbReference type="PROSITE" id="PS50110"/>
    </source>
</evidence>
<dbReference type="Gene3D" id="6.10.250.690">
    <property type="match status" value="1"/>
</dbReference>
<dbReference type="InterPro" id="IPR001867">
    <property type="entry name" value="OmpR/PhoB-type_DNA-bd"/>
</dbReference>
<keyword evidence="1 6" id="KW-0597">Phosphoprotein</keyword>
<comment type="caution">
    <text evidence="10">The sequence shown here is derived from an EMBL/GenBank/DDBJ whole genome shotgun (WGS) entry which is preliminary data.</text>
</comment>
<feature type="domain" description="Response regulatory" evidence="8">
    <location>
        <begin position="3"/>
        <end position="116"/>
    </location>
</feature>
<evidence type="ECO:0000256" key="7">
    <source>
        <dbReference type="PROSITE-ProRule" id="PRU01091"/>
    </source>
</evidence>
<protein>
    <submittedName>
        <fullName evidence="10">DNA-binding response OmpR family regulator</fullName>
    </submittedName>
</protein>
<dbReference type="SMART" id="SM00862">
    <property type="entry name" value="Trans_reg_C"/>
    <property type="match status" value="1"/>
</dbReference>
<dbReference type="SMART" id="SM00448">
    <property type="entry name" value="REC"/>
    <property type="match status" value="1"/>
</dbReference>
<dbReference type="Pfam" id="PF00486">
    <property type="entry name" value="Trans_reg_C"/>
    <property type="match status" value="1"/>
</dbReference>